<evidence type="ECO:0000259" key="3">
    <source>
        <dbReference type="Pfam" id="PF08652"/>
    </source>
</evidence>
<dbReference type="Proteomes" id="UP000076502">
    <property type="component" value="Unassembled WGS sequence"/>
</dbReference>
<dbReference type="GO" id="GO:0110155">
    <property type="term" value="P:NAD-cap decapping"/>
    <property type="evidence" value="ECO:0007669"/>
    <property type="project" value="TreeGrafter"/>
</dbReference>
<dbReference type="PANTHER" id="PTHR12395">
    <property type="entry name" value="DOM-3 RELATED"/>
    <property type="match status" value="1"/>
</dbReference>
<dbReference type="AlphaFoldDB" id="A0A154PGP8"/>
<keyword evidence="5" id="KW-1185">Reference proteome</keyword>
<keyword evidence="2" id="KW-0378">Hydrolase</keyword>
<dbReference type="GO" id="GO:0000166">
    <property type="term" value="F:nucleotide binding"/>
    <property type="evidence" value="ECO:0007669"/>
    <property type="project" value="UniProtKB-KW"/>
</dbReference>
<comment type="subcellular location">
    <subcellularLocation>
        <location evidence="2">Nucleus</location>
    </subcellularLocation>
</comment>
<evidence type="ECO:0000256" key="2">
    <source>
        <dbReference type="RuleBase" id="RU367113"/>
    </source>
</evidence>
<dbReference type="GO" id="GO:0046872">
    <property type="term" value="F:metal ion binding"/>
    <property type="evidence" value="ECO:0007669"/>
    <property type="project" value="UniProtKB-KW"/>
</dbReference>
<proteinExistence type="inferred from homology"/>
<dbReference type="InterPro" id="IPR039039">
    <property type="entry name" value="RAI1-like_fam"/>
</dbReference>
<dbReference type="GO" id="GO:0003723">
    <property type="term" value="F:RNA binding"/>
    <property type="evidence" value="ECO:0007669"/>
    <property type="project" value="UniProtKB-KW"/>
</dbReference>
<dbReference type="Pfam" id="PF08652">
    <property type="entry name" value="RAI1"/>
    <property type="match status" value="1"/>
</dbReference>
<evidence type="ECO:0000313" key="5">
    <source>
        <dbReference type="Proteomes" id="UP000076502"/>
    </source>
</evidence>
<comment type="cofactor">
    <cofactor evidence="2">
        <name>a divalent metal cation</name>
        <dbReference type="ChEBI" id="CHEBI:60240"/>
    </cofactor>
</comment>
<evidence type="ECO:0000256" key="1">
    <source>
        <dbReference type="ARBA" id="ARBA00006562"/>
    </source>
</evidence>
<dbReference type="STRING" id="178035.A0A154PGP8"/>
<name>A0A154PGP8_DUFNO</name>
<dbReference type="GO" id="GO:0034353">
    <property type="term" value="F:mRNA 5'-diphosphatase activity"/>
    <property type="evidence" value="ECO:0007669"/>
    <property type="project" value="TreeGrafter"/>
</dbReference>
<reference evidence="4 5" key="1">
    <citation type="submission" date="2015-07" db="EMBL/GenBank/DDBJ databases">
        <title>The genome of Dufourea novaeangliae.</title>
        <authorList>
            <person name="Pan H."/>
            <person name="Kapheim K."/>
        </authorList>
    </citation>
    <scope>NUCLEOTIDE SEQUENCE [LARGE SCALE GENOMIC DNA]</scope>
    <source>
        <strain evidence="4">0120121106</strain>
        <tissue evidence="4">Whole body</tissue>
    </source>
</reference>
<dbReference type="GO" id="GO:0004518">
    <property type="term" value="F:nuclease activity"/>
    <property type="evidence" value="ECO:0007669"/>
    <property type="project" value="UniProtKB-KW"/>
</dbReference>
<comment type="similarity">
    <text evidence="1 2">Belongs to the DXO/Dom3Z family.</text>
</comment>
<keyword evidence="2" id="KW-0539">Nucleus</keyword>
<accession>A0A154PGP8</accession>
<evidence type="ECO:0000313" key="4">
    <source>
        <dbReference type="EMBL" id="KZC11031.1"/>
    </source>
</evidence>
<dbReference type="InterPro" id="IPR013961">
    <property type="entry name" value="RAI1"/>
</dbReference>
<keyword evidence="2" id="KW-0694">RNA-binding</keyword>
<keyword evidence="2" id="KW-0479">Metal-binding</keyword>
<dbReference type="EMBL" id="KQ434899">
    <property type="protein sequence ID" value="KZC11031.1"/>
    <property type="molecule type" value="Genomic_DNA"/>
</dbReference>
<dbReference type="OrthoDB" id="5853397at2759"/>
<keyword evidence="2" id="KW-0547">Nucleotide-binding</keyword>
<organism evidence="4 5">
    <name type="scientific">Dufourea novaeangliae</name>
    <name type="common">Sweat bee</name>
    <dbReference type="NCBI Taxonomy" id="178035"/>
    <lineage>
        <taxon>Eukaryota</taxon>
        <taxon>Metazoa</taxon>
        <taxon>Ecdysozoa</taxon>
        <taxon>Arthropoda</taxon>
        <taxon>Hexapoda</taxon>
        <taxon>Insecta</taxon>
        <taxon>Pterygota</taxon>
        <taxon>Neoptera</taxon>
        <taxon>Endopterygota</taxon>
        <taxon>Hymenoptera</taxon>
        <taxon>Apocrita</taxon>
        <taxon>Aculeata</taxon>
        <taxon>Apoidea</taxon>
        <taxon>Anthophila</taxon>
        <taxon>Halictidae</taxon>
        <taxon>Rophitinae</taxon>
        <taxon>Dufourea</taxon>
    </lineage>
</organism>
<dbReference type="OMA" id="VVTWRGH"/>
<protein>
    <recommendedName>
        <fullName evidence="2">Decapping nuclease</fullName>
        <ecNumber evidence="2">3.6.1.-</ecNumber>
    </recommendedName>
</protein>
<dbReference type="GO" id="GO:0005634">
    <property type="term" value="C:nucleus"/>
    <property type="evidence" value="ECO:0007669"/>
    <property type="project" value="UniProtKB-SubCell"/>
</dbReference>
<keyword evidence="2" id="KW-0540">Nuclease</keyword>
<dbReference type="GO" id="GO:0005829">
    <property type="term" value="C:cytosol"/>
    <property type="evidence" value="ECO:0007669"/>
    <property type="project" value="TreeGrafter"/>
</dbReference>
<feature type="domain" description="RAI1-like" evidence="3">
    <location>
        <begin position="19"/>
        <end position="361"/>
    </location>
</feature>
<comment type="function">
    <text evidence="2">Decapping enzyme for NAD-capped RNAs: specifically hydrolyzes the nicotinamide adenine dinucleotide (NAD) cap from a subset of RNAs by removing the entire NAD moiety from the 5'-end of an NAD-capped RNA.</text>
</comment>
<gene>
    <name evidence="4" type="ORF">WN55_01731</name>
</gene>
<dbReference type="GO" id="GO:0000956">
    <property type="term" value="P:nuclear-transcribed mRNA catabolic process"/>
    <property type="evidence" value="ECO:0007669"/>
    <property type="project" value="TreeGrafter"/>
</dbReference>
<sequence>MYFCVNDLQNNECKEYFTEPQIVGTYCFDGNRCYHSDLSQLKYYKEPRNLNNVDFNLDDNLNTIQKLDNINKKIDYLLKWISENFNHLQMERSKNRRWLEPEFVCYRGVLSNLLATPFDSRDGWIICASKFKGTIYLCGFDTDKKKRYEINKNEFHKRCTSWGYKFEQYLVSDSPSENPDLSKPLNQNEEFCCVFKSRLGNNILLYGAEVDAVCSEHPIQDTLIGKKVELVEMKTMHHNALNLYKNSIASYRAHRTLKWWVQSYLVGIDKIICGLRDNNGIVHSIQKFNLNKLVKDSKHDWNPEGCTSFCTGLLERMKAVISQNYDKCLYKFTYIPGKNTITVEELKPTPDLEYVFLHPWYITKANQYFEK</sequence>
<dbReference type="EC" id="3.6.1.-" evidence="2"/>
<dbReference type="PANTHER" id="PTHR12395:SF9">
    <property type="entry name" value="DECAPPING AND EXORIBONUCLEASE PROTEIN"/>
    <property type="match status" value="1"/>
</dbReference>